<reference evidence="3" key="2">
    <citation type="submission" date="2015-01" db="EMBL/GenBank/DDBJ databases">
        <title>Evolutionary Origins and Diversification of the Mycorrhizal Mutualists.</title>
        <authorList>
            <consortium name="DOE Joint Genome Institute"/>
            <consortium name="Mycorrhizal Genomics Consortium"/>
            <person name="Kohler A."/>
            <person name="Kuo A."/>
            <person name="Nagy L.G."/>
            <person name="Floudas D."/>
            <person name="Copeland A."/>
            <person name="Barry K.W."/>
            <person name="Cichocki N."/>
            <person name="Veneault-Fourrey C."/>
            <person name="LaButti K."/>
            <person name="Lindquist E.A."/>
            <person name="Lipzen A."/>
            <person name="Lundell T."/>
            <person name="Morin E."/>
            <person name="Murat C."/>
            <person name="Riley R."/>
            <person name="Ohm R."/>
            <person name="Sun H."/>
            <person name="Tunlid A."/>
            <person name="Henrissat B."/>
            <person name="Grigoriev I.V."/>
            <person name="Hibbett D.S."/>
            <person name="Martin F."/>
        </authorList>
    </citation>
    <scope>NUCLEOTIDE SEQUENCE [LARGE SCALE GENOMIC DNA]</scope>
    <source>
        <strain evidence="3">MAFF 305830</strain>
    </source>
</reference>
<organism evidence="2 3">
    <name type="scientific">Serendipita vermifera MAFF 305830</name>
    <dbReference type="NCBI Taxonomy" id="933852"/>
    <lineage>
        <taxon>Eukaryota</taxon>
        <taxon>Fungi</taxon>
        <taxon>Dikarya</taxon>
        <taxon>Basidiomycota</taxon>
        <taxon>Agaricomycotina</taxon>
        <taxon>Agaricomycetes</taxon>
        <taxon>Sebacinales</taxon>
        <taxon>Serendipitaceae</taxon>
        <taxon>Serendipita</taxon>
    </lineage>
</organism>
<dbReference type="HOGENOM" id="CLU_924903_0_0_1"/>
<name>A0A0C3ANE9_SERVB</name>
<sequence>MPSTGVTSPVTGSGVGLMRRASRLSASSSSMFAPPRSYSQVGGESGLIQAGGTSANTRTHGKGMRTSRSLVEVATAAANDLAAYLRVVMKGDKNADAKNKGKTRGTTSFVSGAPTSGHPLPAGNIHRAFGALLIFRELFDSGLASLAGLYARDEDELIGSLAFDGIHQDADTGRPLSLAASSQSRLMRGGIRYSEMEVPSKDPSTPVQLPKPVIITTIIIITNQEPSHVLRCSNCPRKHWPNHHPTPRPFPPSSTSPRARLRLRPLGVPSAEAPVYSASVRRALRVCSGGQSVPVDGVLLP</sequence>
<protein>
    <submittedName>
        <fullName evidence="2">Uncharacterized protein</fullName>
    </submittedName>
</protein>
<feature type="compositionally biased region" description="Low complexity" evidence="1">
    <location>
        <begin position="25"/>
        <end position="37"/>
    </location>
</feature>
<proteinExistence type="predicted"/>
<feature type="region of interest" description="Disordered" evidence="1">
    <location>
        <begin position="95"/>
        <end position="115"/>
    </location>
</feature>
<reference evidence="2 3" key="1">
    <citation type="submission" date="2014-04" db="EMBL/GenBank/DDBJ databases">
        <authorList>
            <consortium name="DOE Joint Genome Institute"/>
            <person name="Kuo A."/>
            <person name="Zuccaro A."/>
            <person name="Kohler A."/>
            <person name="Nagy L.G."/>
            <person name="Floudas D."/>
            <person name="Copeland A."/>
            <person name="Barry K.W."/>
            <person name="Cichocki N."/>
            <person name="Veneault-Fourrey C."/>
            <person name="LaButti K."/>
            <person name="Lindquist E.A."/>
            <person name="Lipzen A."/>
            <person name="Lundell T."/>
            <person name="Morin E."/>
            <person name="Murat C."/>
            <person name="Sun H."/>
            <person name="Tunlid A."/>
            <person name="Henrissat B."/>
            <person name="Grigoriev I.V."/>
            <person name="Hibbett D.S."/>
            <person name="Martin F."/>
            <person name="Nordberg H.P."/>
            <person name="Cantor M.N."/>
            <person name="Hua S.X."/>
        </authorList>
    </citation>
    <scope>NUCLEOTIDE SEQUENCE [LARGE SCALE GENOMIC DNA]</scope>
    <source>
        <strain evidence="2 3">MAFF 305830</strain>
    </source>
</reference>
<dbReference type="EMBL" id="KN824407">
    <property type="protein sequence ID" value="KIM20796.1"/>
    <property type="molecule type" value="Genomic_DNA"/>
</dbReference>
<gene>
    <name evidence="2" type="ORF">M408DRAFT_123118</name>
</gene>
<dbReference type="Proteomes" id="UP000054097">
    <property type="component" value="Unassembled WGS sequence"/>
</dbReference>
<feature type="compositionally biased region" description="Polar residues" evidence="1">
    <location>
        <begin position="104"/>
        <end position="114"/>
    </location>
</feature>
<feature type="region of interest" description="Disordered" evidence="1">
    <location>
        <begin position="25"/>
        <end position="66"/>
    </location>
</feature>
<dbReference type="AlphaFoldDB" id="A0A0C3ANE9"/>
<accession>A0A0C3ANE9</accession>
<keyword evidence="3" id="KW-1185">Reference proteome</keyword>
<evidence type="ECO:0000313" key="3">
    <source>
        <dbReference type="Proteomes" id="UP000054097"/>
    </source>
</evidence>
<evidence type="ECO:0000256" key="1">
    <source>
        <dbReference type="SAM" id="MobiDB-lite"/>
    </source>
</evidence>
<evidence type="ECO:0000313" key="2">
    <source>
        <dbReference type="EMBL" id="KIM20796.1"/>
    </source>
</evidence>